<dbReference type="InterPro" id="IPR029787">
    <property type="entry name" value="Nucleotide_cyclase"/>
</dbReference>
<dbReference type="PANTHER" id="PTHR45138:SF9">
    <property type="entry name" value="DIGUANYLATE CYCLASE DGCM-RELATED"/>
    <property type="match status" value="1"/>
</dbReference>
<evidence type="ECO:0000256" key="2">
    <source>
        <dbReference type="ARBA" id="ARBA00034247"/>
    </source>
</evidence>
<dbReference type="EC" id="2.7.7.65" evidence="1"/>
<evidence type="ECO:0000313" key="6">
    <source>
        <dbReference type="Proteomes" id="UP001595530"/>
    </source>
</evidence>
<evidence type="ECO:0000259" key="4">
    <source>
        <dbReference type="PROSITE" id="PS50887"/>
    </source>
</evidence>
<dbReference type="PANTHER" id="PTHR45138">
    <property type="entry name" value="REGULATORY COMPONENTS OF SENSORY TRANSDUCTION SYSTEM"/>
    <property type="match status" value="1"/>
</dbReference>
<dbReference type="NCBIfam" id="TIGR00254">
    <property type="entry name" value="GGDEF"/>
    <property type="match status" value="1"/>
</dbReference>
<feature type="coiled-coil region" evidence="3">
    <location>
        <begin position="343"/>
        <end position="384"/>
    </location>
</feature>
<dbReference type="EMBL" id="JBHRTP010000023">
    <property type="protein sequence ID" value="MFC3108018.1"/>
    <property type="molecule type" value="Genomic_DNA"/>
</dbReference>
<evidence type="ECO:0000256" key="1">
    <source>
        <dbReference type="ARBA" id="ARBA00012528"/>
    </source>
</evidence>
<proteinExistence type="predicted"/>
<dbReference type="Gene3D" id="3.30.70.270">
    <property type="match status" value="1"/>
</dbReference>
<feature type="domain" description="GGDEF" evidence="4">
    <location>
        <begin position="408"/>
        <end position="538"/>
    </location>
</feature>
<dbReference type="InterPro" id="IPR000160">
    <property type="entry name" value="GGDEF_dom"/>
</dbReference>
<dbReference type="InterPro" id="IPR050469">
    <property type="entry name" value="Diguanylate_Cyclase"/>
</dbReference>
<dbReference type="PROSITE" id="PS50887">
    <property type="entry name" value="GGDEF"/>
    <property type="match status" value="1"/>
</dbReference>
<dbReference type="CDD" id="cd01949">
    <property type="entry name" value="GGDEF"/>
    <property type="match status" value="1"/>
</dbReference>
<reference evidence="6" key="1">
    <citation type="journal article" date="2019" name="Int. J. Syst. Evol. Microbiol.">
        <title>The Global Catalogue of Microorganisms (GCM) 10K type strain sequencing project: providing services to taxonomists for standard genome sequencing and annotation.</title>
        <authorList>
            <consortium name="The Broad Institute Genomics Platform"/>
            <consortium name="The Broad Institute Genome Sequencing Center for Infectious Disease"/>
            <person name="Wu L."/>
            <person name="Ma J."/>
        </authorList>
    </citation>
    <scope>NUCLEOTIDE SEQUENCE [LARGE SCALE GENOMIC DNA]</scope>
    <source>
        <strain evidence="6">KCTC 42986</strain>
    </source>
</reference>
<organism evidence="5 6">
    <name type="scientific">Undibacterium arcticum</name>
    <dbReference type="NCBI Taxonomy" id="1762892"/>
    <lineage>
        <taxon>Bacteria</taxon>
        <taxon>Pseudomonadati</taxon>
        <taxon>Pseudomonadota</taxon>
        <taxon>Betaproteobacteria</taxon>
        <taxon>Burkholderiales</taxon>
        <taxon>Oxalobacteraceae</taxon>
        <taxon>Undibacterium</taxon>
    </lineage>
</organism>
<evidence type="ECO:0000313" key="5">
    <source>
        <dbReference type="EMBL" id="MFC3108018.1"/>
    </source>
</evidence>
<keyword evidence="3" id="KW-0175">Coiled coil</keyword>
<dbReference type="SMART" id="SM00267">
    <property type="entry name" value="GGDEF"/>
    <property type="match status" value="1"/>
</dbReference>
<keyword evidence="6" id="KW-1185">Reference proteome</keyword>
<dbReference type="Pfam" id="PF00990">
    <property type="entry name" value="GGDEF"/>
    <property type="match status" value="1"/>
</dbReference>
<dbReference type="Proteomes" id="UP001595530">
    <property type="component" value="Unassembled WGS sequence"/>
</dbReference>
<comment type="catalytic activity">
    <reaction evidence="2">
        <text>2 GTP = 3',3'-c-di-GMP + 2 diphosphate</text>
        <dbReference type="Rhea" id="RHEA:24898"/>
        <dbReference type="ChEBI" id="CHEBI:33019"/>
        <dbReference type="ChEBI" id="CHEBI:37565"/>
        <dbReference type="ChEBI" id="CHEBI:58805"/>
        <dbReference type="EC" id="2.7.7.65"/>
    </reaction>
</comment>
<dbReference type="SUPFAM" id="SSF55073">
    <property type="entry name" value="Nucleotide cyclase"/>
    <property type="match status" value="1"/>
</dbReference>
<comment type="caution">
    <text evidence="5">The sequence shown here is derived from an EMBL/GenBank/DDBJ whole genome shotgun (WGS) entry which is preliminary data.</text>
</comment>
<evidence type="ECO:0000256" key="3">
    <source>
        <dbReference type="SAM" id="Coils"/>
    </source>
</evidence>
<dbReference type="RefSeq" id="WP_390331360.1">
    <property type="nucleotide sequence ID" value="NZ_JBHRTP010000023.1"/>
</dbReference>
<sequence length="538" mass="60182">MHNKPENSFSPPPQNPADIAREAFRRLATRRIAPTPDAYREIFNEVAGITTPGNSIAGSTAAAEVVIRPADDGALTVLTNFAANLRHGQGEIAELGQRFHRAADTRNWQDYGKGLSEVIDKYLRKTTVIEIVSALPVDGHQTRMLRELLARALTFAIASLLQDAPELATESESLGSAVKTAQSDEALNEIASRLKRLCYQIELKTGDSGEQQEMLFRLFKLLLDNVSELLEDDSWLHGQIAVVQKLISGPLDHRALEDATRSLKEVIYKQGLLKHSLSEAKVTVKHMMMTFIDRLNSVAESTGDYHQKIDNYTQKMSQADNVTDLNHILHEVLRETRIVQTEALRSRDKMISARQEVQDAENRIHELEAKLRHLSELVREDQLTGSLNRRGLDEVYAREAARADRRGSTLCVALLDLDNFKRLNDTMGHLVGDEALVHLVRVVKDTLRSMDVIARFGGEEFLILLPETGLEDATQTLIRVQRALTRHFFMHQNERVLITFSAGVALRAPNEDQASVVSRADQALYQAKKAGKNRVIAG</sequence>
<dbReference type="InterPro" id="IPR043128">
    <property type="entry name" value="Rev_trsase/Diguanyl_cyclase"/>
</dbReference>
<protein>
    <recommendedName>
        <fullName evidence="1">diguanylate cyclase</fullName>
        <ecNumber evidence="1">2.7.7.65</ecNumber>
    </recommendedName>
</protein>
<name>A0ABV7EZ41_9BURK</name>
<gene>
    <name evidence="5" type="ORF">ACFOFO_08605</name>
</gene>
<accession>A0ABV7EZ41</accession>